<sequence length="391" mass="43990">MDGFPKKLGQKLQERREENTLRELKLLSSKTDFVSNDYLGMAREETVFRGATGILESMGMLRNGSTGSRLLSGNSPLHEKTEAVLAGLYGAESALIFNSGYDANLGLFSCVPQRDDVVLYDEYIHASMRDGIRMGLAKSYKYRHNDLDHLRELLLRLRKEGDKDSQFYLATEAVFSMDGDQPDLDSLIKLCDEFRCRLILDEAHAILGIDRTLGDLADQETVRRVVFARIATFGKAMGVQGAAVLGSPQLRSYLVNFARSFIYSTALPPMSVAAVLFACEQINKEEYLRKKERLRSNIEMFLKIRDDLGLRERFIPSRSAIHSCVIPGNSGVKRVSEDLNRKGYNVLPILSPTVPSGQERIRFCLHSFNSRDEIKEVLSILARAIEENVHA</sequence>
<gene>
    <name evidence="8" type="primary">bioF</name>
    <name evidence="8" type="ORF">GCM10011361_18390</name>
</gene>
<reference evidence="9" key="1">
    <citation type="journal article" date="2019" name="Int. J. Syst. Evol. Microbiol.">
        <title>The Global Catalogue of Microorganisms (GCM) 10K type strain sequencing project: providing services to taxonomists for standard genome sequencing and annotation.</title>
        <authorList>
            <consortium name="The Broad Institute Genomics Platform"/>
            <consortium name="The Broad Institute Genome Sequencing Center for Infectious Disease"/>
            <person name="Wu L."/>
            <person name="Ma J."/>
        </authorList>
    </citation>
    <scope>NUCLEOTIDE SEQUENCE [LARGE SCALE GENOMIC DNA]</scope>
    <source>
        <strain evidence="9">CGMCC 1.12606</strain>
    </source>
</reference>
<dbReference type="InterPro" id="IPR015421">
    <property type="entry name" value="PyrdxlP-dep_Trfase_major"/>
</dbReference>
<name>A0ABQ1R1K6_9FLAO</name>
<dbReference type="PANTHER" id="PTHR13693">
    <property type="entry name" value="CLASS II AMINOTRANSFERASE/8-AMINO-7-OXONONANOATE SYNTHASE"/>
    <property type="match status" value="1"/>
</dbReference>
<keyword evidence="4" id="KW-0808">Transferase</keyword>
<dbReference type="EMBL" id="BMFH01000001">
    <property type="protein sequence ID" value="GGD52011.1"/>
    <property type="molecule type" value="Genomic_DNA"/>
</dbReference>
<dbReference type="Gene3D" id="3.40.640.10">
    <property type="entry name" value="Type I PLP-dependent aspartate aminotransferase-like (Major domain)"/>
    <property type="match status" value="1"/>
</dbReference>
<evidence type="ECO:0000256" key="4">
    <source>
        <dbReference type="ARBA" id="ARBA00022679"/>
    </source>
</evidence>
<evidence type="ECO:0000256" key="2">
    <source>
        <dbReference type="ARBA" id="ARBA00005189"/>
    </source>
</evidence>
<dbReference type="Gene3D" id="3.90.1150.10">
    <property type="entry name" value="Aspartate Aminotransferase, domain 1"/>
    <property type="match status" value="1"/>
</dbReference>
<feature type="domain" description="Aminotransferase class I/classII large" evidence="7">
    <location>
        <begin position="30"/>
        <end position="379"/>
    </location>
</feature>
<evidence type="ECO:0000313" key="8">
    <source>
        <dbReference type="EMBL" id="GGD52011.1"/>
    </source>
</evidence>
<comment type="pathway">
    <text evidence="2">Lipid metabolism.</text>
</comment>
<evidence type="ECO:0000256" key="5">
    <source>
        <dbReference type="ARBA" id="ARBA00022898"/>
    </source>
</evidence>
<dbReference type="PROSITE" id="PS00599">
    <property type="entry name" value="AA_TRANSFER_CLASS_2"/>
    <property type="match status" value="1"/>
</dbReference>
<dbReference type="InterPro" id="IPR050087">
    <property type="entry name" value="AON_synthase_class-II"/>
</dbReference>
<comment type="cofactor">
    <cofactor evidence="1 6">
        <name>pyridoxal 5'-phosphate</name>
        <dbReference type="ChEBI" id="CHEBI:597326"/>
    </cofactor>
</comment>
<keyword evidence="9" id="KW-1185">Reference proteome</keyword>
<evidence type="ECO:0000313" key="9">
    <source>
        <dbReference type="Proteomes" id="UP000625780"/>
    </source>
</evidence>
<evidence type="ECO:0000256" key="1">
    <source>
        <dbReference type="ARBA" id="ARBA00001933"/>
    </source>
</evidence>
<dbReference type="InterPro" id="IPR001917">
    <property type="entry name" value="Aminotrans_II_pyridoxalP_BS"/>
</dbReference>
<protein>
    <submittedName>
        <fullName evidence="8">8-amino-7-oxononanoate synthase</fullName>
    </submittedName>
</protein>
<dbReference type="RefSeq" id="WP_188370383.1">
    <property type="nucleotide sequence ID" value="NZ_BMFH01000001.1"/>
</dbReference>
<dbReference type="PANTHER" id="PTHR13693:SF77">
    <property type="entry name" value="8-AMINO-7-OXONONANOATE SYNTHASE"/>
    <property type="match status" value="1"/>
</dbReference>
<evidence type="ECO:0000259" key="7">
    <source>
        <dbReference type="Pfam" id="PF00155"/>
    </source>
</evidence>
<accession>A0ABQ1R1K6</accession>
<evidence type="ECO:0000256" key="3">
    <source>
        <dbReference type="ARBA" id="ARBA00010008"/>
    </source>
</evidence>
<dbReference type="InterPro" id="IPR004839">
    <property type="entry name" value="Aminotransferase_I/II_large"/>
</dbReference>
<organism evidence="8 9">
    <name type="scientific">Muriicola marianensis</name>
    <dbReference type="NCBI Taxonomy" id="1324801"/>
    <lineage>
        <taxon>Bacteria</taxon>
        <taxon>Pseudomonadati</taxon>
        <taxon>Bacteroidota</taxon>
        <taxon>Flavobacteriia</taxon>
        <taxon>Flavobacteriales</taxon>
        <taxon>Flavobacteriaceae</taxon>
        <taxon>Muriicola</taxon>
    </lineage>
</organism>
<dbReference type="Proteomes" id="UP000625780">
    <property type="component" value="Unassembled WGS sequence"/>
</dbReference>
<dbReference type="InterPro" id="IPR015422">
    <property type="entry name" value="PyrdxlP-dep_Trfase_small"/>
</dbReference>
<dbReference type="InterPro" id="IPR015424">
    <property type="entry name" value="PyrdxlP-dep_Trfase"/>
</dbReference>
<evidence type="ECO:0000256" key="6">
    <source>
        <dbReference type="RuleBase" id="RU003693"/>
    </source>
</evidence>
<dbReference type="Pfam" id="PF00155">
    <property type="entry name" value="Aminotran_1_2"/>
    <property type="match status" value="1"/>
</dbReference>
<keyword evidence="5 6" id="KW-0663">Pyridoxal phosphate</keyword>
<dbReference type="SUPFAM" id="SSF53383">
    <property type="entry name" value="PLP-dependent transferases"/>
    <property type="match status" value="1"/>
</dbReference>
<proteinExistence type="inferred from homology"/>
<comment type="caution">
    <text evidence="8">The sequence shown here is derived from an EMBL/GenBank/DDBJ whole genome shotgun (WGS) entry which is preliminary data.</text>
</comment>
<comment type="similarity">
    <text evidence="3">Belongs to the class-II pyridoxal-phosphate-dependent aminotransferase family. BioF subfamily.</text>
</comment>